<organism evidence="10 11">
    <name type="scientific">Plectus sambesii</name>
    <dbReference type="NCBI Taxonomy" id="2011161"/>
    <lineage>
        <taxon>Eukaryota</taxon>
        <taxon>Metazoa</taxon>
        <taxon>Ecdysozoa</taxon>
        <taxon>Nematoda</taxon>
        <taxon>Chromadorea</taxon>
        <taxon>Plectida</taxon>
        <taxon>Plectina</taxon>
        <taxon>Plectoidea</taxon>
        <taxon>Plectidae</taxon>
        <taxon>Plectus</taxon>
    </lineage>
</organism>
<dbReference type="Pfam" id="PF13927">
    <property type="entry name" value="Ig_3"/>
    <property type="match status" value="2"/>
</dbReference>
<feature type="transmembrane region" description="Helical" evidence="7">
    <location>
        <begin position="534"/>
        <end position="552"/>
    </location>
</feature>
<comment type="subcellular location">
    <subcellularLocation>
        <location evidence="1">Membrane</location>
    </subcellularLocation>
</comment>
<dbReference type="InterPro" id="IPR036179">
    <property type="entry name" value="Ig-like_dom_sf"/>
</dbReference>
<feature type="transmembrane region" description="Helical" evidence="7">
    <location>
        <begin position="461"/>
        <end position="484"/>
    </location>
</feature>
<dbReference type="GO" id="GO:0016020">
    <property type="term" value="C:membrane"/>
    <property type="evidence" value="ECO:0007669"/>
    <property type="project" value="UniProtKB-SubCell"/>
</dbReference>
<proteinExistence type="predicted"/>
<keyword evidence="2 7" id="KW-0812">Transmembrane</keyword>
<evidence type="ECO:0000256" key="2">
    <source>
        <dbReference type="ARBA" id="ARBA00022692"/>
    </source>
</evidence>
<evidence type="ECO:0000259" key="9">
    <source>
        <dbReference type="PROSITE" id="PS50835"/>
    </source>
</evidence>
<dbReference type="GO" id="GO:0098609">
    <property type="term" value="P:cell-cell adhesion"/>
    <property type="evidence" value="ECO:0007669"/>
    <property type="project" value="TreeGrafter"/>
</dbReference>
<dbReference type="SMART" id="SM01381">
    <property type="entry name" value="7TM_GPCR_Srsx"/>
    <property type="match status" value="1"/>
</dbReference>
<dbReference type="PANTHER" id="PTHR44170">
    <property type="entry name" value="PROTEIN SIDEKICK"/>
    <property type="match status" value="1"/>
</dbReference>
<keyword evidence="3" id="KW-0677">Repeat</keyword>
<feature type="transmembrane region" description="Helical" evidence="7">
    <location>
        <begin position="504"/>
        <end position="528"/>
    </location>
</feature>
<evidence type="ECO:0000313" key="10">
    <source>
        <dbReference type="Proteomes" id="UP000887566"/>
    </source>
</evidence>
<evidence type="ECO:0000256" key="5">
    <source>
        <dbReference type="ARBA" id="ARBA00023136"/>
    </source>
</evidence>
<dbReference type="PANTHER" id="PTHR44170:SF46">
    <property type="entry name" value="PROTEIN SIDEKICK"/>
    <property type="match status" value="1"/>
</dbReference>
<dbReference type="SMART" id="SM00408">
    <property type="entry name" value="IGc2"/>
    <property type="match status" value="2"/>
</dbReference>
<dbReference type="PROSITE" id="PS50835">
    <property type="entry name" value="IG_LIKE"/>
    <property type="match status" value="2"/>
</dbReference>
<name>A0A914XFK0_9BILA</name>
<evidence type="ECO:0000256" key="7">
    <source>
        <dbReference type="SAM" id="Phobius"/>
    </source>
</evidence>
<keyword evidence="4 7" id="KW-1133">Transmembrane helix</keyword>
<reference evidence="11" key="1">
    <citation type="submission" date="2022-11" db="UniProtKB">
        <authorList>
            <consortium name="WormBaseParasite"/>
        </authorList>
    </citation>
    <scope>IDENTIFICATION</scope>
</reference>
<dbReference type="InterPro" id="IPR013783">
    <property type="entry name" value="Ig-like_fold"/>
</dbReference>
<dbReference type="WBParaSite" id="PSAMB.scaffold7485size7570.g30124.t1">
    <property type="protein sequence ID" value="PSAMB.scaffold7485size7570.g30124.t1"/>
    <property type="gene ID" value="PSAMB.scaffold7485size7570.g30124"/>
</dbReference>
<dbReference type="InterPro" id="IPR017452">
    <property type="entry name" value="GPCR_Rhodpsn_7TM"/>
</dbReference>
<dbReference type="PROSITE" id="PS50262">
    <property type="entry name" value="G_PROTEIN_RECEP_F1_2"/>
    <property type="match status" value="1"/>
</dbReference>
<dbReference type="SUPFAM" id="SSF48726">
    <property type="entry name" value="Immunoglobulin"/>
    <property type="match status" value="2"/>
</dbReference>
<evidence type="ECO:0000256" key="6">
    <source>
        <dbReference type="ARBA" id="ARBA00023157"/>
    </source>
</evidence>
<keyword evidence="10" id="KW-1185">Reference proteome</keyword>
<feature type="domain" description="G-protein coupled receptors family 1 profile" evidence="8">
    <location>
        <begin position="297"/>
        <end position="526"/>
    </location>
</feature>
<evidence type="ECO:0000259" key="8">
    <source>
        <dbReference type="PROSITE" id="PS50262"/>
    </source>
</evidence>
<keyword evidence="6" id="KW-1015">Disulfide bond</keyword>
<dbReference type="InterPro" id="IPR003598">
    <property type="entry name" value="Ig_sub2"/>
</dbReference>
<dbReference type="GO" id="GO:0004930">
    <property type="term" value="F:G protein-coupled receptor activity"/>
    <property type="evidence" value="ECO:0007669"/>
    <property type="project" value="InterPro"/>
</dbReference>
<feature type="domain" description="Ig-like" evidence="9">
    <location>
        <begin position="151"/>
        <end position="244"/>
    </location>
</feature>
<feature type="transmembrane region" description="Helical" evidence="7">
    <location>
        <begin position="284"/>
        <end position="308"/>
    </location>
</feature>
<feature type="transmembrane region" description="Helical" evidence="7">
    <location>
        <begin position="317"/>
        <end position="345"/>
    </location>
</feature>
<accession>A0A914XFK0</accession>
<dbReference type="Proteomes" id="UP000887566">
    <property type="component" value="Unplaced"/>
</dbReference>
<feature type="domain" description="Ig-like" evidence="9">
    <location>
        <begin position="40"/>
        <end position="127"/>
    </location>
</feature>
<feature type="transmembrane region" description="Helical" evidence="7">
    <location>
        <begin position="365"/>
        <end position="387"/>
    </location>
</feature>
<keyword evidence="5 7" id="KW-0472">Membrane</keyword>
<dbReference type="AlphaFoldDB" id="A0A914XFK0"/>
<protein>
    <submittedName>
        <fullName evidence="11">Uncharacterized protein</fullName>
    </submittedName>
</protein>
<dbReference type="InterPro" id="IPR007110">
    <property type="entry name" value="Ig-like_dom"/>
</dbReference>
<evidence type="ECO:0000313" key="11">
    <source>
        <dbReference type="WBParaSite" id="PSAMB.scaffold7485size7570.g30124.t1"/>
    </source>
</evidence>
<evidence type="ECO:0000256" key="1">
    <source>
        <dbReference type="ARBA" id="ARBA00004370"/>
    </source>
</evidence>
<feature type="transmembrane region" description="Helical" evidence="7">
    <location>
        <begin position="408"/>
        <end position="429"/>
    </location>
</feature>
<sequence>PSDASRNVAQFGCLSLSDGVSLSFHNKEETYMKDRMVAFGERVELRCQAIGAPQATIRWKHNGIFLDKAETGDYQALIENGEMPVIGIGTTVSTLVIDCLDRKTAGHYTCVAENRCSEAIETSTIVAIKETDGDSEFASCPVQSDKAEVAPKITFMTDSVLERPEATVVLFCRAVGYPRPTIEWFEEESSDEYRRIINDERHLLLSNGDLMIRGQSNNADSRSVGYKCIATNNHGSDSMETVLIYATVGYFLLQSSMTLTRNRTDGLTEQIISEEELENWIVSWILYSIEGIILTITNFPIVLVVLFFAKLRQQKEFLIIAALAFADGVAGFAFLVAAVGRLIMVSKGTGKALSTFVLTTRWRCFMTPWVLLWVWSQPTAAVMLVVISLDRMLAVSLPLRYYFFTARYAYRLVAFAYSIMLIPIIWWLVDSYTTEPIAEVPSYCFVGHNFTPTDHPYFSKFLLFATVASVIMYIPVLIMLKITLAKNRTMENAVKYEKMKRATLALGMSSFCTFIFYIVPMAVVTLKLFENLNVFYLMLNFNAMFNIFIYIARFKEIRVGIKALFTCKFKVAWDTVLFNINTNRVYPGLSPNN</sequence>
<dbReference type="Gene3D" id="2.60.40.10">
    <property type="entry name" value="Immunoglobulins"/>
    <property type="match status" value="2"/>
</dbReference>
<evidence type="ECO:0000256" key="4">
    <source>
        <dbReference type="ARBA" id="ARBA00022989"/>
    </source>
</evidence>
<evidence type="ECO:0000256" key="3">
    <source>
        <dbReference type="ARBA" id="ARBA00022737"/>
    </source>
</evidence>
<dbReference type="Gene3D" id="1.20.1070.10">
    <property type="entry name" value="Rhodopsin 7-helix transmembrane proteins"/>
    <property type="match status" value="1"/>
</dbReference>
<dbReference type="SUPFAM" id="SSF81321">
    <property type="entry name" value="Family A G protein-coupled receptor-like"/>
    <property type="match status" value="1"/>
</dbReference>
<dbReference type="InterPro" id="IPR000276">
    <property type="entry name" value="GPCR_Rhodpsn"/>
</dbReference>